<evidence type="ECO:0000256" key="3">
    <source>
        <dbReference type="SAM" id="MobiDB-lite"/>
    </source>
</evidence>
<dbReference type="EMBL" id="NCKU01000512">
    <property type="protein sequence ID" value="RWS15232.1"/>
    <property type="molecule type" value="Genomic_DNA"/>
</dbReference>
<dbReference type="InterPro" id="IPR057588">
    <property type="entry name" value="NWD1/2-like_WH"/>
</dbReference>
<dbReference type="Pfam" id="PF05729">
    <property type="entry name" value="NACHT"/>
    <property type="match status" value="1"/>
</dbReference>
<protein>
    <submittedName>
        <fullName evidence="6">NACHT and WD repeat domain-containing protein 2-like protein</fullName>
    </submittedName>
</protein>
<evidence type="ECO:0000259" key="4">
    <source>
        <dbReference type="Pfam" id="PF05729"/>
    </source>
</evidence>
<dbReference type="PANTHER" id="PTHR19871:SF45">
    <property type="entry name" value="NACHT DOMAIN-CONTAINING PROTEIN"/>
    <property type="match status" value="1"/>
</dbReference>
<evidence type="ECO:0000256" key="1">
    <source>
        <dbReference type="ARBA" id="ARBA00022574"/>
    </source>
</evidence>
<accession>A0A443RIX0</accession>
<keyword evidence="2" id="KW-0677">Repeat</keyword>
<dbReference type="InterPro" id="IPR007111">
    <property type="entry name" value="NACHT_NTPase"/>
</dbReference>
<feature type="compositionally biased region" description="Polar residues" evidence="3">
    <location>
        <begin position="52"/>
        <end position="83"/>
    </location>
</feature>
<dbReference type="SUPFAM" id="SSF50998">
    <property type="entry name" value="Quinoprotein alcohol dehydrogenase-like"/>
    <property type="match status" value="1"/>
</dbReference>
<keyword evidence="7" id="KW-1185">Reference proteome</keyword>
<dbReference type="InterPro" id="IPR027417">
    <property type="entry name" value="P-loop_NTPase"/>
</dbReference>
<feature type="domain" description="NACHT" evidence="4">
    <location>
        <begin position="410"/>
        <end position="576"/>
    </location>
</feature>
<feature type="compositionally biased region" description="Polar residues" evidence="3">
    <location>
        <begin position="93"/>
        <end position="116"/>
    </location>
</feature>
<dbReference type="SMART" id="SM00320">
    <property type="entry name" value="WD40"/>
    <property type="match status" value="5"/>
</dbReference>
<evidence type="ECO:0000313" key="6">
    <source>
        <dbReference type="EMBL" id="RWS15232.1"/>
    </source>
</evidence>
<feature type="region of interest" description="Disordered" evidence="3">
    <location>
        <begin position="1"/>
        <end position="119"/>
    </location>
</feature>
<dbReference type="InterPro" id="IPR001680">
    <property type="entry name" value="WD40_rpt"/>
</dbReference>
<dbReference type="Gene3D" id="2.130.10.10">
    <property type="entry name" value="YVTN repeat-like/Quinoprotein amine dehydrogenase"/>
    <property type="match status" value="2"/>
</dbReference>
<feature type="compositionally biased region" description="Basic residues" evidence="3">
    <location>
        <begin position="8"/>
        <end position="18"/>
    </location>
</feature>
<organism evidence="6 7">
    <name type="scientific">Dinothrombium tinctorium</name>
    <dbReference type="NCBI Taxonomy" id="1965070"/>
    <lineage>
        <taxon>Eukaryota</taxon>
        <taxon>Metazoa</taxon>
        <taxon>Ecdysozoa</taxon>
        <taxon>Arthropoda</taxon>
        <taxon>Chelicerata</taxon>
        <taxon>Arachnida</taxon>
        <taxon>Acari</taxon>
        <taxon>Acariformes</taxon>
        <taxon>Trombidiformes</taxon>
        <taxon>Prostigmata</taxon>
        <taxon>Anystina</taxon>
        <taxon>Parasitengona</taxon>
        <taxon>Trombidioidea</taxon>
        <taxon>Trombidiidae</taxon>
        <taxon>Dinothrombium</taxon>
    </lineage>
</organism>
<dbReference type="SUPFAM" id="SSF52540">
    <property type="entry name" value="P-loop containing nucleoside triphosphate hydrolases"/>
    <property type="match status" value="1"/>
</dbReference>
<keyword evidence="1" id="KW-0853">WD repeat</keyword>
<evidence type="ECO:0000259" key="5">
    <source>
        <dbReference type="Pfam" id="PF25469"/>
    </source>
</evidence>
<dbReference type="STRING" id="1965070.A0A443RIX0"/>
<dbReference type="Gene3D" id="3.40.50.300">
    <property type="entry name" value="P-loop containing nucleotide triphosphate hydrolases"/>
    <property type="match status" value="1"/>
</dbReference>
<comment type="caution">
    <text evidence="6">The sequence shown here is derived from an EMBL/GenBank/DDBJ whole genome shotgun (WGS) entry which is preliminary data.</text>
</comment>
<reference evidence="6 7" key="1">
    <citation type="journal article" date="2018" name="Gigascience">
        <title>Genomes of trombidid mites reveal novel predicted allergens and laterally-transferred genes associated with secondary metabolism.</title>
        <authorList>
            <person name="Dong X."/>
            <person name="Chaisiri K."/>
            <person name="Xia D."/>
            <person name="Armstrong S.D."/>
            <person name="Fang Y."/>
            <person name="Donnelly M.J."/>
            <person name="Kadowaki T."/>
            <person name="McGarry J.W."/>
            <person name="Darby A.C."/>
            <person name="Makepeace B.L."/>
        </authorList>
    </citation>
    <scope>NUCLEOTIDE SEQUENCE [LARGE SCALE GENOMIC DNA]</scope>
    <source>
        <strain evidence="6">UoL-WK</strain>
    </source>
</reference>
<proteinExistence type="predicted"/>
<dbReference type="Pfam" id="PF25469">
    <property type="entry name" value="WHD_NWD1"/>
    <property type="match status" value="1"/>
</dbReference>
<dbReference type="OrthoDB" id="6134417at2759"/>
<dbReference type="InterPro" id="IPR052752">
    <property type="entry name" value="NACHT-WD_repeat"/>
</dbReference>
<gene>
    <name evidence="6" type="ORF">B4U79_15771</name>
</gene>
<dbReference type="AlphaFoldDB" id="A0A443RIX0"/>
<feature type="domain" description="NWD1/2-like winged helix-turn-helix" evidence="5">
    <location>
        <begin position="634"/>
        <end position="727"/>
    </location>
</feature>
<sequence>MGSSCSSVKKKDRRKARRSSSADSGTHVDICGQRRCSQRSIESLPYGAKGSPPSTCKSSQQETSGKSDTQANTEVAASTPSQTPKDHLLGVAKTSSPMHLSQTPSPFTTPLASKPSSGIPDLSMYPSEVRNLLLGQKLSDLRLPVAKQLFLLVCRLVSFGDAITTRLETAFVDLKEHCFNKGYELSVIDPYLGVDPSLVDDHSFNHICFHNFKALNKSDAIILNMVIIGSNDDNYFLPSKIEESHFNTLNTLITDSIVRELFHKWYRLDKNSLEPHYVLQAISKHLPSVLAKDKEERSHAFNCWREDLTKMVNTLQIHFADLEFHNKYMRSLLEQQINFLLEDSNLIKKCVLVQMDSGIVEANNSIRELVSSLDKQLPELQKISIPLTSDGHDSLLNTINSYISSSSKSPLIIVGPRGCGKSALIAKVSVDASLNFPSHAVIYRSVGVSEESTTQEQILRSVCEHICALYGKHPSEASNVLRDNNETLLTLLKRVSDERPLLILIDGFDQVVSFRNYDLDLLIKELPPNTKFIVTLTEGSSLLTDLKSRIQEDKLIEMSSLSLEENYQIFEKFLSDNKRKISDAQKQIVTSQLKNCPLSFYAHLIGKQALKWHSFDTNDAIIPKDISSCVSNILAEGENFLGTFVAHVFFSLLVVSKHGLSDFQLCTLLACEEVLKNLSVQNTNNFPIFYWFWIIQRLNCLLCTKLIGRKSVYSWKNEFIKNVVKQRLSDDMLVFARKIIFNYFRSCPPLLQYHEVDTLSNRIQAEELPYSAIYLNGTSAKKEYIFNITWLHYKLKASDPLNLVDDIELYRNLHETSEELDVFEKIIKFSAYSLRYDGSQILSQIYCRLNDLMSDSESSFGIKFPNLKQLFDASSKPFAPSLLPLNTHFMSLTYKDQILSSVVSSEDSEKTFCSLFTINSDPSHIVAISPDEGLIIVWNVFEEKIVRKLKGINQPRDVKMVDRYRALVLCNRELKLYNLDSGVLESKLKGVMNQKMPFYGLHDEKYVVALSRNRMYVNMMNIGTGDLETQFKVGEDRFLNSLLVSANGKICVCGDETQKPFPLLVWDLSSRKLIYDLRIPHHEFITNLAAISDDGHYVVSVCKELNSSAPNFIIVYDLQSGTLFKKWKPDCNTNSIAISSQGGFVLNGVENCRILVWDLSTGAKRHNLCGHSAPVDTLQVDEIGKNFLSFDSSGKDHSIRIWNAESGTCLAVFTPDYPLSCCQLSSNGKLVVFCFKKSTKLYTLLLCHENSVERERIKNGEPYGQQENQCQEFDLTEA</sequence>
<name>A0A443RIX0_9ACAR</name>
<dbReference type="Proteomes" id="UP000285301">
    <property type="component" value="Unassembled WGS sequence"/>
</dbReference>
<dbReference type="InterPro" id="IPR011047">
    <property type="entry name" value="Quinoprotein_ADH-like_sf"/>
</dbReference>
<dbReference type="InterPro" id="IPR015943">
    <property type="entry name" value="WD40/YVTN_repeat-like_dom_sf"/>
</dbReference>
<evidence type="ECO:0000313" key="7">
    <source>
        <dbReference type="Proteomes" id="UP000285301"/>
    </source>
</evidence>
<dbReference type="PANTHER" id="PTHR19871">
    <property type="entry name" value="BETA TRANSDUCIN-RELATED PROTEIN"/>
    <property type="match status" value="1"/>
</dbReference>
<evidence type="ECO:0000256" key="2">
    <source>
        <dbReference type="ARBA" id="ARBA00022737"/>
    </source>
</evidence>